<dbReference type="EMBL" id="GBXM01002082">
    <property type="protein sequence ID" value="JAI06496.1"/>
    <property type="molecule type" value="Transcribed_RNA"/>
</dbReference>
<organism evidence="1">
    <name type="scientific">Anguilla anguilla</name>
    <name type="common">European freshwater eel</name>
    <name type="synonym">Muraena anguilla</name>
    <dbReference type="NCBI Taxonomy" id="7936"/>
    <lineage>
        <taxon>Eukaryota</taxon>
        <taxon>Metazoa</taxon>
        <taxon>Chordata</taxon>
        <taxon>Craniata</taxon>
        <taxon>Vertebrata</taxon>
        <taxon>Euteleostomi</taxon>
        <taxon>Actinopterygii</taxon>
        <taxon>Neopterygii</taxon>
        <taxon>Teleostei</taxon>
        <taxon>Anguilliformes</taxon>
        <taxon>Anguillidae</taxon>
        <taxon>Anguilla</taxon>
    </lineage>
</organism>
<accession>A0A0E9XXB2</accession>
<evidence type="ECO:0000313" key="1">
    <source>
        <dbReference type="EMBL" id="JAI06496.1"/>
    </source>
</evidence>
<protein>
    <submittedName>
        <fullName evidence="1">Uncharacterized protein</fullName>
    </submittedName>
</protein>
<reference evidence="1" key="1">
    <citation type="submission" date="2014-11" db="EMBL/GenBank/DDBJ databases">
        <authorList>
            <person name="Amaro Gonzalez C."/>
        </authorList>
    </citation>
    <scope>NUCLEOTIDE SEQUENCE</scope>
</reference>
<dbReference type="AlphaFoldDB" id="A0A0E9XXB2"/>
<proteinExistence type="predicted"/>
<reference evidence="1" key="2">
    <citation type="journal article" date="2015" name="Fish Shellfish Immunol.">
        <title>Early steps in the European eel (Anguilla anguilla)-Vibrio vulnificus interaction in the gills: Role of the RtxA13 toxin.</title>
        <authorList>
            <person name="Callol A."/>
            <person name="Pajuelo D."/>
            <person name="Ebbesson L."/>
            <person name="Teles M."/>
            <person name="MacKenzie S."/>
            <person name="Amaro C."/>
        </authorList>
    </citation>
    <scope>NUCLEOTIDE SEQUENCE</scope>
</reference>
<name>A0A0E9XXB2_ANGAN</name>
<sequence>MTMACPPNVNLLICSQTHHGVLKHPEGFSFPCVTERICGCLCAHLFVAVVTMY</sequence>